<evidence type="ECO:0000256" key="1">
    <source>
        <dbReference type="ARBA" id="ARBA00022741"/>
    </source>
</evidence>
<dbReference type="InterPro" id="IPR029000">
    <property type="entry name" value="Cyclophilin-like_dom_sf"/>
</dbReference>
<evidence type="ECO:0000313" key="6">
    <source>
        <dbReference type="Proteomes" id="UP000649799"/>
    </source>
</evidence>
<dbReference type="GO" id="GO:0016787">
    <property type="term" value="F:hydrolase activity"/>
    <property type="evidence" value="ECO:0007669"/>
    <property type="project" value="UniProtKB-KW"/>
</dbReference>
<keyword evidence="3" id="KW-0067">ATP-binding</keyword>
<reference evidence="5 6" key="1">
    <citation type="submission" date="2020-03" db="EMBL/GenBank/DDBJ databases">
        <title>Cyclobacterium plantarum sp. nov., a marine bacterium isolated from a coastal-marine wetland.</title>
        <authorList>
            <person name="Sanchez-Porro C."/>
            <person name="Ventosa A."/>
            <person name="Amoozegar M."/>
        </authorList>
    </citation>
    <scope>NUCLEOTIDE SEQUENCE [LARGE SCALE GENOMIC DNA]</scope>
    <source>
        <strain evidence="5 6">GBPx2</strain>
    </source>
</reference>
<evidence type="ECO:0000256" key="3">
    <source>
        <dbReference type="ARBA" id="ARBA00022840"/>
    </source>
</evidence>
<feature type="domain" description="Carboxyltransferase" evidence="4">
    <location>
        <begin position="5"/>
        <end position="206"/>
    </location>
</feature>
<accession>A0ABX0HCK9</accession>
<evidence type="ECO:0000313" key="5">
    <source>
        <dbReference type="EMBL" id="NHE58658.1"/>
    </source>
</evidence>
<dbReference type="Gene3D" id="2.40.100.10">
    <property type="entry name" value="Cyclophilin-like"/>
    <property type="match status" value="1"/>
</dbReference>
<evidence type="ECO:0000256" key="2">
    <source>
        <dbReference type="ARBA" id="ARBA00022801"/>
    </source>
</evidence>
<proteinExistence type="predicted"/>
<dbReference type="PANTHER" id="PTHR34698:SF2">
    <property type="entry name" value="5-OXOPROLINASE SUBUNIT B"/>
    <property type="match status" value="1"/>
</dbReference>
<keyword evidence="6" id="KW-1185">Reference proteome</keyword>
<keyword evidence="1" id="KW-0547">Nucleotide-binding</keyword>
<protein>
    <submittedName>
        <fullName evidence="5">Allophanate hydrolase subunit 1</fullName>
    </submittedName>
</protein>
<dbReference type="SUPFAM" id="SSF50891">
    <property type="entry name" value="Cyclophilin-like"/>
    <property type="match status" value="1"/>
</dbReference>
<dbReference type="PANTHER" id="PTHR34698">
    <property type="entry name" value="5-OXOPROLINASE SUBUNIT B"/>
    <property type="match status" value="1"/>
</dbReference>
<evidence type="ECO:0000259" key="4">
    <source>
        <dbReference type="SMART" id="SM00796"/>
    </source>
</evidence>
<dbReference type="InterPro" id="IPR003833">
    <property type="entry name" value="CT_C_D"/>
</dbReference>
<dbReference type="RefSeq" id="WP_166149258.1">
    <property type="nucleotide sequence ID" value="NZ_JAANYN010000008.1"/>
</dbReference>
<sequence>MNYPVKIFALSPNIVEVHWPERIEEEILLDILDFKARISRKWKDKIRSIHHGYQVLGIQLNEDVDAKSFVPILRELKRSSKKKPELLPVEWKFPVCYDRDLVPELEEYLKKSGLKRSAFIEKHTAPSYLLYFYGFLPGFMYLGGLDKDLHVPRKAIPERKIVKGSVAIGGSQTGVYPMDSPGGWYVVGRCPVGFFQNGKLQLPFSPGDRLRFEAIPREAYEEIVALNDFNWEKTTYHG</sequence>
<dbReference type="Proteomes" id="UP000649799">
    <property type="component" value="Unassembled WGS sequence"/>
</dbReference>
<name>A0ABX0HCK9_9BACT</name>
<organism evidence="5 6">
    <name type="scientific">Cyclobacterium plantarum</name>
    <dbReference type="NCBI Taxonomy" id="2716263"/>
    <lineage>
        <taxon>Bacteria</taxon>
        <taxon>Pseudomonadati</taxon>
        <taxon>Bacteroidota</taxon>
        <taxon>Cytophagia</taxon>
        <taxon>Cytophagales</taxon>
        <taxon>Cyclobacteriaceae</taxon>
        <taxon>Cyclobacterium</taxon>
    </lineage>
</organism>
<dbReference type="Pfam" id="PF02682">
    <property type="entry name" value="CT_C_D"/>
    <property type="match status" value="1"/>
</dbReference>
<dbReference type="EMBL" id="JAANYN010000008">
    <property type="protein sequence ID" value="NHE58658.1"/>
    <property type="molecule type" value="Genomic_DNA"/>
</dbReference>
<dbReference type="InterPro" id="IPR010016">
    <property type="entry name" value="PxpB"/>
</dbReference>
<comment type="caution">
    <text evidence="5">The sequence shown here is derived from an EMBL/GenBank/DDBJ whole genome shotgun (WGS) entry which is preliminary data.</text>
</comment>
<dbReference type="SMART" id="SM00796">
    <property type="entry name" value="AHS1"/>
    <property type="match status" value="1"/>
</dbReference>
<gene>
    <name evidence="5" type="ORF">G9Q97_17750</name>
</gene>
<keyword evidence="2 5" id="KW-0378">Hydrolase</keyword>